<evidence type="ECO:0000313" key="2">
    <source>
        <dbReference type="EMBL" id="GGG01720.1"/>
    </source>
</evidence>
<sequence length="167" mass="18740">MKKHRGELEIDEDIKLESANWKVQRVAWVLMVFVVMAALLGFTGNGGIGNLQRLKAGSSADGLEIEYERFLRRGAPAEIKVKLAPSPGDSLTNLRLNKDFYEKLHVERILPEPSEQFTHEQGITYRFASAKQPFLVIFYVKPDGMGSLPLQFSTSGKAVNITPFIYP</sequence>
<keyword evidence="1" id="KW-0812">Transmembrane</keyword>
<name>A0ABQ1VX04_9BACT</name>
<dbReference type="RefSeq" id="WP_188499759.1">
    <property type="nucleotide sequence ID" value="NZ_BMFP01000001.1"/>
</dbReference>
<organism evidence="2 3">
    <name type="scientific">Pontibacter amylolyticus</name>
    <dbReference type="NCBI Taxonomy" id="1424080"/>
    <lineage>
        <taxon>Bacteria</taxon>
        <taxon>Pseudomonadati</taxon>
        <taxon>Bacteroidota</taxon>
        <taxon>Cytophagia</taxon>
        <taxon>Cytophagales</taxon>
        <taxon>Hymenobacteraceae</taxon>
        <taxon>Pontibacter</taxon>
    </lineage>
</organism>
<keyword evidence="1" id="KW-0472">Membrane</keyword>
<protein>
    <submittedName>
        <fullName evidence="2">Uncharacterized protein</fullName>
    </submittedName>
</protein>
<feature type="transmembrane region" description="Helical" evidence="1">
    <location>
        <begin position="26"/>
        <end position="48"/>
    </location>
</feature>
<dbReference type="Proteomes" id="UP000634043">
    <property type="component" value="Unassembled WGS sequence"/>
</dbReference>
<evidence type="ECO:0000313" key="3">
    <source>
        <dbReference type="Proteomes" id="UP000634043"/>
    </source>
</evidence>
<accession>A0ABQ1VX04</accession>
<reference evidence="3" key="1">
    <citation type="journal article" date="2019" name="Int. J. Syst. Evol. Microbiol.">
        <title>The Global Catalogue of Microorganisms (GCM) 10K type strain sequencing project: providing services to taxonomists for standard genome sequencing and annotation.</title>
        <authorList>
            <consortium name="The Broad Institute Genomics Platform"/>
            <consortium name="The Broad Institute Genome Sequencing Center for Infectious Disease"/>
            <person name="Wu L."/>
            <person name="Ma J."/>
        </authorList>
    </citation>
    <scope>NUCLEOTIDE SEQUENCE [LARGE SCALE GENOMIC DNA]</scope>
    <source>
        <strain evidence="3">CGMCC 1.12749</strain>
    </source>
</reference>
<dbReference type="EMBL" id="BMFP01000001">
    <property type="protein sequence ID" value="GGG01720.1"/>
    <property type="molecule type" value="Genomic_DNA"/>
</dbReference>
<keyword evidence="1" id="KW-1133">Transmembrane helix</keyword>
<evidence type="ECO:0000256" key="1">
    <source>
        <dbReference type="SAM" id="Phobius"/>
    </source>
</evidence>
<gene>
    <name evidence="2" type="ORF">GCM10011323_03230</name>
</gene>
<proteinExistence type="predicted"/>
<keyword evidence="3" id="KW-1185">Reference proteome</keyword>
<comment type="caution">
    <text evidence="2">The sequence shown here is derived from an EMBL/GenBank/DDBJ whole genome shotgun (WGS) entry which is preliminary data.</text>
</comment>